<evidence type="ECO:0000313" key="3">
    <source>
        <dbReference type="Proteomes" id="UP000240739"/>
    </source>
</evidence>
<evidence type="ECO:0000259" key="1">
    <source>
        <dbReference type="Pfam" id="PF13785"/>
    </source>
</evidence>
<reference evidence="2 3" key="1">
    <citation type="submission" date="2018-03" db="EMBL/GenBank/DDBJ databases">
        <title>Aquarubrobacter algicola gen. nov., sp. nov., a novel actinobacterium isolated from shallow eutrophic lake during the end of cyanobacterial harmful algal blooms.</title>
        <authorList>
            <person name="Chun S.J."/>
        </authorList>
    </citation>
    <scope>NUCLEOTIDE SEQUENCE [LARGE SCALE GENOMIC DNA]</scope>
    <source>
        <strain evidence="2 3">Seoho-28</strain>
    </source>
</reference>
<dbReference type="RefSeq" id="WP_107571234.1">
    <property type="nucleotide sequence ID" value="NZ_PYYB01000005.1"/>
</dbReference>
<dbReference type="AlphaFoldDB" id="A0A2T4UBL9"/>
<gene>
    <name evidence="2" type="ORF">C7Y72_21340</name>
</gene>
<dbReference type="OrthoDB" id="3775810at2"/>
<dbReference type="EMBL" id="PYYB01000005">
    <property type="protein sequence ID" value="PTL54292.1"/>
    <property type="molecule type" value="Genomic_DNA"/>
</dbReference>
<proteinExistence type="predicted"/>
<comment type="caution">
    <text evidence="2">The sequence shown here is derived from an EMBL/GenBank/DDBJ whole genome shotgun (WGS) entry which is preliminary data.</text>
</comment>
<sequence length="200" mass="21659">MTVVLVLVFLVLIGAGVAVLVRGRSTAAVTAGDAPGRAIGTAEPAAARRSSVRGLRIGDVVAHDGHDAIVERSYRFREGGSRWEEHLLVDGDYTRWLSVEDDEGLECVLWERRPDPTLEPGERTLEVDGVAYRFDERGTADYTLEEQDGPGGSGRAEYADYVAGEQRLSFERYDGSGAWEINVGAVVSEHAFDVYPGSGS</sequence>
<feature type="domain" description="DUF4178" evidence="1">
    <location>
        <begin position="56"/>
        <end position="188"/>
    </location>
</feature>
<keyword evidence="3" id="KW-1185">Reference proteome</keyword>
<evidence type="ECO:0000313" key="2">
    <source>
        <dbReference type="EMBL" id="PTL54292.1"/>
    </source>
</evidence>
<organism evidence="2 3">
    <name type="scientific">Paraconexibacter algicola</name>
    <dbReference type="NCBI Taxonomy" id="2133960"/>
    <lineage>
        <taxon>Bacteria</taxon>
        <taxon>Bacillati</taxon>
        <taxon>Actinomycetota</taxon>
        <taxon>Thermoleophilia</taxon>
        <taxon>Solirubrobacterales</taxon>
        <taxon>Paraconexibacteraceae</taxon>
        <taxon>Paraconexibacter</taxon>
    </lineage>
</organism>
<accession>A0A2T4UBL9</accession>
<name>A0A2T4UBL9_9ACTN</name>
<dbReference type="Proteomes" id="UP000240739">
    <property type="component" value="Unassembled WGS sequence"/>
</dbReference>
<dbReference type="Pfam" id="PF13785">
    <property type="entry name" value="DUF4178"/>
    <property type="match status" value="1"/>
</dbReference>
<dbReference type="InterPro" id="IPR025235">
    <property type="entry name" value="DUF4178"/>
</dbReference>
<protein>
    <submittedName>
        <fullName evidence="2">DUF4178 domain-containing protein</fullName>
    </submittedName>
</protein>